<organism evidence="2 3">
    <name type="scientific">Phialocephala subalpina</name>
    <dbReference type="NCBI Taxonomy" id="576137"/>
    <lineage>
        <taxon>Eukaryota</taxon>
        <taxon>Fungi</taxon>
        <taxon>Dikarya</taxon>
        <taxon>Ascomycota</taxon>
        <taxon>Pezizomycotina</taxon>
        <taxon>Leotiomycetes</taxon>
        <taxon>Helotiales</taxon>
        <taxon>Mollisiaceae</taxon>
        <taxon>Phialocephala</taxon>
        <taxon>Phialocephala fortinii species complex</taxon>
    </lineage>
</organism>
<evidence type="ECO:0000313" key="3">
    <source>
        <dbReference type="Proteomes" id="UP000184330"/>
    </source>
</evidence>
<dbReference type="OrthoDB" id="189997at2759"/>
<keyword evidence="2" id="KW-0808">Transferase</keyword>
<keyword evidence="3" id="KW-1185">Reference proteome</keyword>
<accession>A0A1L7WHS9</accession>
<protein>
    <submittedName>
        <fullName evidence="2">Related to Acyl-coenzyme A:6-aminopenicillanic-acid-acyltransferase 40 kDa form</fullName>
    </submittedName>
</protein>
<proteinExistence type="predicted"/>
<dbReference type="STRING" id="576137.A0A1L7WHS9"/>
<gene>
    <name evidence="2" type="ORF">PAC_02204</name>
</gene>
<dbReference type="EMBL" id="FJOG01000002">
    <property type="protein sequence ID" value="CZR52327.1"/>
    <property type="molecule type" value="Genomic_DNA"/>
</dbReference>
<dbReference type="InterPro" id="IPR047794">
    <property type="entry name" value="C45_proenzyme-like"/>
</dbReference>
<dbReference type="Pfam" id="PF03417">
    <property type="entry name" value="AAT"/>
    <property type="match status" value="1"/>
</dbReference>
<feature type="domain" description="Peptidase C45 hydrolase" evidence="1">
    <location>
        <begin position="106"/>
        <end position="334"/>
    </location>
</feature>
<dbReference type="NCBIfam" id="NF040521">
    <property type="entry name" value="C45_proenzyme"/>
    <property type="match status" value="1"/>
</dbReference>
<name>A0A1L7WHS9_9HELO</name>
<dbReference type="Proteomes" id="UP000184330">
    <property type="component" value="Unassembled WGS sequence"/>
</dbReference>
<evidence type="ECO:0000313" key="2">
    <source>
        <dbReference type="EMBL" id="CZR52327.1"/>
    </source>
</evidence>
<dbReference type="GO" id="GO:0016746">
    <property type="term" value="F:acyltransferase activity"/>
    <property type="evidence" value="ECO:0007669"/>
    <property type="project" value="UniProtKB-KW"/>
</dbReference>
<evidence type="ECO:0000259" key="1">
    <source>
        <dbReference type="Pfam" id="PF03417"/>
    </source>
</evidence>
<dbReference type="InterPro" id="IPR005079">
    <property type="entry name" value="Peptidase_C45_hydrolase"/>
</dbReference>
<dbReference type="PANTHER" id="PTHR34180:SF1">
    <property type="entry name" value="BETA-ALANYL-DOPAMINE_CARCININE HYDROLASE"/>
    <property type="match status" value="1"/>
</dbReference>
<dbReference type="Gene3D" id="1.10.10.2120">
    <property type="match status" value="1"/>
</dbReference>
<dbReference type="PANTHER" id="PTHR34180">
    <property type="entry name" value="PEPTIDASE C45"/>
    <property type="match status" value="1"/>
</dbReference>
<keyword evidence="2" id="KW-0012">Acyltransferase</keyword>
<reference evidence="2 3" key="1">
    <citation type="submission" date="2016-03" db="EMBL/GenBank/DDBJ databases">
        <authorList>
            <person name="Ploux O."/>
        </authorList>
    </citation>
    <scope>NUCLEOTIDE SEQUENCE [LARGE SCALE GENOMIC DNA]</scope>
    <source>
        <strain evidence="2 3">UAMH 11012</strain>
    </source>
</reference>
<dbReference type="InterPro" id="IPR047801">
    <property type="entry name" value="Peptidase_C45"/>
</dbReference>
<dbReference type="Gene3D" id="3.60.60.10">
    <property type="entry name" value="Penicillin V Acylase, Chain A"/>
    <property type="match status" value="1"/>
</dbReference>
<sequence length="347" mass="38009">MRKVNCSGMPFEIGVQHGRQAREEIHSSLAFYTELYQRKSKMDWNTASHRAEEFIPVLEKDWPDYVEEIKGVGEGSDLPFTTILAMNIRTEISMGMFSDGCTSFAWKTDDVSLLAQNWDWEEPQQNNLIYLNITQNGKPSISMITEAGLIGKIGMNSAGVGVCLNAIRARGVDYGRLPVHLALRATLDSNSRLEAIAKLEKAGVAAAAHLLIADSTGTTSIEFSHRDLVKIGTSDGRICHSNHFLVEHADGVSETVFGQDSRDRMVKATKLLQGAAEREKPPTVQTIQKMLEDEEGYPGAINRAALGASSTATSFGIVMELKSKTAKVRIGRPTQCKGTMLLRPPGV</sequence>
<dbReference type="AlphaFoldDB" id="A0A1L7WHS9"/>